<dbReference type="AlphaFoldDB" id="A0A8J3N278"/>
<proteinExistence type="predicted"/>
<evidence type="ECO:0000313" key="2">
    <source>
        <dbReference type="Proteomes" id="UP000597444"/>
    </source>
</evidence>
<accession>A0A8J3N278</accession>
<gene>
    <name evidence="1" type="ORF">KSF_052150</name>
</gene>
<protein>
    <submittedName>
        <fullName evidence="1">Uncharacterized protein</fullName>
    </submittedName>
</protein>
<organism evidence="1 2">
    <name type="scientific">Reticulibacter mediterranei</name>
    <dbReference type="NCBI Taxonomy" id="2778369"/>
    <lineage>
        <taxon>Bacteria</taxon>
        <taxon>Bacillati</taxon>
        <taxon>Chloroflexota</taxon>
        <taxon>Ktedonobacteria</taxon>
        <taxon>Ktedonobacterales</taxon>
        <taxon>Reticulibacteraceae</taxon>
        <taxon>Reticulibacter</taxon>
    </lineage>
</organism>
<reference evidence="1" key="1">
    <citation type="submission" date="2020-10" db="EMBL/GenBank/DDBJ databases">
        <title>Taxonomic study of unclassified bacteria belonging to the class Ktedonobacteria.</title>
        <authorList>
            <person name="Yabe S."/>
            <person name="Wang C.M."/>
            <person name="Zheng Y."/>
            <person name="Sakai Y."/>
            <person name="Cavaletti L."/>
            <person name="Monciardini P."/>
            <person name="Donadio S."/>
        </authorList>
    </citation>
    <scope>NUCLEOTIDE SEQUENCE</scope>
    <source>
        <strain evidence="1">ID150040</strain>
    </source>
</reference>
<sequence>MGQDRAAHTHTARPRGYELMWCFPLSMAPSAAQRRERGTIEGSRTIRMVRSQIRQMVLPEREDA</sequence>
<keyword evidence="2" id="KW-1185">Reference proteome</keyword>
<evidence type="ECO:0000313" key="1">
    <source>
        <dbReference type="EMBL" id="GHO95167.1"/>
    </source>
</evidence>
<name>A0A8J3N278_9CHLR</name>
<dbReference type="Proteomes" id="UP000597444">
    <property type="component" value="Unassembled WGS sequence"/>
</dbReference>
<dbReference type="EMBL" id="BNJK01000001">
    <property type="protein sequence ID" value="GHO95167.1"/>
    <property type="molecule type" value="Genomic_DNA"/>
</dbReference>
<comment type="caution">
    <text evidence="1">The sequence shown here is derived from an EMBL/GenBank/DDBJ whole genome shotgun (WGS) entry which is preliminary data.</text>
</comment>